<evidence type="ECO:0000256" key="1">
    <source>
        <dbReference type="SAM" id="MobiDB-lite"/>
    </source>
</evidence>
<name>A0A067PYA5_9AGAM</name>
<reference evidence="3" key="1">
    <citation type="journal article" date="2014" name="Proc. Natl. Acad. Sci. U.S.A.">
        <title>Extensive sampling of basidiomycete genomes demonstrates inadequacy of the white-rot/brown-rot paradigm for wood decay fungi.</title>
        <authorList>
            <person name="Riley R."/>
            <person name="Salamov A.A."/>
            <person name="Brown D.W."/>
            <person name="Nagy L.G."/>
            <person name="Floudas D."/>
            <person name="Held B.W."/>
            <person name="Levasseur A."/>
            <person name="Lombard V."/>
            <person name="Morin E."/>
            <person name="Otillar R."/>
            <person name="Lindquist E.A."/>
            <person name="Sun H."/>
            <person name="LaButti K.M."/>
            <person name="Schmutz J."/>
            <person name="Jabbour D."/>
            <person name="Luo H."/>
            <person name="Baker S.E."/>
            <person name="Pisabarro A.G."/>
            <person name="Walton J.D."/>
            <person name="Blanchette R.A."/>
            <person name="Henrissat B."/>
            <person name="Martin F."/>
            <person name="Cullen D."/>
            <person name="Hibbett D.S."/>
            <person name="Grigoriev I.V."/>
        </authorList>
    </citation>
    <scope>NUCLEOTIDE SEQUENCE [LARGE SCALE GENOMIC DNA]</scope>
    <source>
        <strain evidence="3">MUCL 33604</strain>
    </source>
</reference>
<dbReference type="Pfam" id="PF07350">
    <property type="entry name" value="Gig2-like"/>
    <property type="match status" value="1"/>
</dbReference>
<feature type="compositionally biased region" description="Low complexity" evidence="1">
    <location>
        <begin position="22"/>
        <end position="31"/>
    </location>
</feature>
<dbReference type="InterPro" id="IPR010856">
    <property type="entry name" value="Gig2-like"/>
</dbReference>
<dbReference type="AlphaFoldDB" id="A0A067PYA5"/>
<sequence length="495" mass="54568">MSSSTITISPGSLEATNGSGHGAPAGAASTGRSPKASITNVISSFQSNSPAAEPFPARFSALKKQIWKDGLVETWRQVLAELEGAVEEIKEKGSEIIPRVSFSDIQRGLSHDQLQALRRTGVIVVQGGIPKEEALGWKRSIQEYAAANKDLLKGFPPNNIQMFEIYNSRSQLLARTHPSVLQTQIFLNSLWRTSDPNSPISLSTPVSYFDRLRIRQPDAASEKGRFVLNGLSPHIDGGSIERWEDEGFRKCWDKVLAGGSKWKEFDPFDATPRLEANQDLYNAPNQCSVFRTWQGWTSLSTTGPTEGTLRVLPNLSLATAYIILRPFFRSTSPTSLKADDWVVDLENPTFPGSKITMTQALSNDTHPHLRLNDSIVSIPKVEPGDQVYWHCDLVHAVEAEHLGKGDSSVVYIPAAPLTTRNVEYLQAQRENLMKGYPPPDFPSDEGEARFRSRGTPGDVSTEEGRRLLGLSPFIIPDGATEGAKRVIEEANKMLF</sequence>
<feature type="compositionally biased region" description="Polar residues" evidence="1">
    <location>
        <begin position="1"/>
        <end position="17"/>
    </location>
</feature>
<dbReference type="InParanoid" id="A0A067PYA5"/>
<evidence type="ECO:0008006" key="4">
    <source>
        <dbReference type="Google" id="ProtNLM"/>
    </source>
</evidence>
<keyword evidence="3" id="KW-1185">Reference proteome</keyword>
<protein>
    <recommendedName>
        <fullName evidence="4">DUF1479-domain-containing protein</fullName>
    </recommendedName>
</protein>
<dbReference type="Proteomes" id="UP000027265">
    <property type="component" value="Unassembled WGS sequence"/>
</dbReference>
<dbReference type="Gene3D" id="2.60.120.330">
    <property type="entry name" value="B-lactam Antibiotic, Isopenicillin N Synthase, Chain"/>
    <property type="match status" value="1"/>
</dbReference>
<dbReference type="PANTHER" id="PTHR30613">
    <property type="entry name" value="UNCHARACTERIZED PROTEIN YBIU-RELATED"/>
    <property type="match status" value="1"/>
</dbReference>
<dbReference type="PANTHER" id="PTHR30613:SF1">
    <property type="entry name" value="DUF1479 DOMAIN PROTEIN (AFU_ORTHOLOGUE AFUA_5G09280)"/>
    <property type="match status" value="1"/>
</dbReference>
<feature type="region of interest" description="Disordered" evidence="1">
    <location>
        <begin position="1"/>
        <end position="34"/>
    </location>
</feature>
<dbReference type="InterPro" id="IPR027443">
    <property type="entry name" value="IPNS-like_sf"/>
</dbReference>
<feature type="region of interest" description="Disordered" evidence="1">
    <location>
        <begin position="434"/>
        <end position="463"/>
    </location>
</feature>
<gene>
    <name evidence="2" type="ORF">JAAARDRAFT_70590</name>
</gene>
<dbReference type="HOGENOM" id="CLU_011148_0_0_1"/>
<dbReference type="OrthoDB" id="8249012at2759"/>
<dbReference type="STRING" id="933084.A0A067PYA5"/>
<evidence type="ECO:0000313" key="2">
    <source>
        <dbReference type="EMBL" id="KDQ56262.1"/>
    </source>
</evidence>
<evidence type="ECO:0000313" key="3">
    <source>
        <dbReference type="Proteomes" id="UP000027265"/>
    </source>
</evidence>
<organism evidence="2 3">
    <name type="scientific">Jaapia argillacea MUCL 33604</name>
    <dbReference type="NCBI Taxonomy" id="933084"/>
    <lineage>
        <taxon>Eukaryota</taxon>
        <taxon>Fungi</taxon>
        <taxon>Dikarya</taxon>
        <taxon>Basidiomycota</taxon>
        <taxon>Agaricomycotina</taxon>
        <taxon>Agaricomycetes</taxon>
        <taxon>Agaricomycetidae</taxon>
        <taxon>Jaapiales</taxon>
        <taxon>Jaapiaceae</taxon>
        <taxon>Jaapia</taxon>
    </lineage>
</organism>
<dbReference type="SUPFAM" id="SSF51197">
    <property type="entry name" value="Clavaminate synthase-like"/>
    <property type="match status" value="1"/>
</dbReference>
<accession>A0A067PYA5</accession>
<dbReference type="EMBL" id="KL197722">
    <property type="protein sequence ID" value="KDQ56262.1"/>
    <property type="molecule type" value="Genomic_DNA"/>
</dbReference>
<proteinExistence type="predicted"/>